<evidence type="ECO:0000313" key="2">
    <source>
        <dbReference type="Proteomes" id="UP001239994"/>
    </source>
</evidence>
<evidence type="ECO:0000313" key="1">
    <source>
        <dbReference type="EMBL" id="KAK1795631.1"/>
    </source>
</evidence>
<evidence type="ECO:0008006" key="3">
    <source>
        <dbReference type="Google" id="ProtNLM"/>
    </source>
</evidence>
<keyword evidence="2" id="KW-1185">Reference proteome</keyword>
<organism evidence="1 2">
    <name type="scientific">Electrophorus voltai</name>
    <dbReference type="NCBI Taxonomy" id="2609070"/>
    <lineage>
        <taxon>Eukaryota</taxon>
        <taxon>Metazoa</taxon>
        <taxon>Chordata</taxon>
        <taxon>Craniata</taxon>
        <taxon>Vertebrata</taxon>
        <taxon>Euteleostomi</taxon>
        <taxon>Actinopterygii</taxon>
        <taxon>Neopterygii</taxon>
        <taxon>Teleostei</taxon>
        <taxon>Ostariophysi</taxon>
        <taxon>Gymnotiformes</taxon>
        <taxon>Gymnotoidei</taxon>
        <taxon>Gymnotidae</taxon>
        <taxon>Electrophorus</taxon>
    </lineage>
</organism>
<gene>
    <name evidence="1" type="ORF">P4O66_001125</name>
</gene>
<protein>
    <recommendedName>
        <fullName evidence="3">Integrase catalytic domain-containing protein</fullName>
    </recommendedName>
</protein>
<dbReference type="AlphaFoldDB" id="A0AAD9DVM3"/>
<dbReference type="InterPro" id="IPR012337">
    <property type="entry name" value="RNaseH-like_sf"/>
</dbReference>
<dbReference type="Proteomes" id="UP001239994">
    <property type="component" value="Unassembled WGS sequence"/>
</dbReference>
<name>A0AAD9DVM3_9TELE</name>
<comment type="caution">
    <text evidence="1">The sequence shown here is derived from an EMBL/GenBank/DDBJ whole genome shotgun (WGS) entry which is preliminary data.</text>
</comment>
<dbReference type="GO" id="GO:0003676">
    <property type="term" value="F:nucleic acid binding"/>
    <property type="evidence" value="ECO:0007669"/>
    <property type="project" value="InterPro"/>
</dbReference>
<accession>A0AAD9DVM3</accession>
<dbReference type="Gene3D" id="3.30.420.10">
    <property type="entry name" value="Ribonuclease H-like superfamily/Ribonuclease H"/>
    <property type="match status" value="1"/>
</dbReference>
<dbReference type="EMBL" id="JAROKS010000015">
    <property type="protein sequence ID" value="KAK1795631.1"/>
    <property type="molecule type" value="Genomic_DNA"/>
</dbReference>
<sequence length="99" mass="11345">MDPRAVLPTTLETADILSGQIFRQFGLPEDIISDRGPQFTSPVWKELLGYQLPLYPCNALTSDQPVVERQCRQSKWTWEETHQRLSKAIATYKSQSYAT</sequence>
<reference evidence="1" key="1">
    <citation type="submission" date="2023-03" db="EMBL/GenBank/DDBJ databases">
        <title>Electrophorus voltai genome.</title>
        <authorList>
            <person name="Bian C."/>
        </authorList>
    </citation>
    <scope>NUCLEOTIDE SEQUENCE</scope>
    <source>
        <strain evidence="1">CB-2022</strain>
        <tissue evidence="1">Muscle</tissue>
    </source>
</reference>
<dbReference type="InterPro" id="IPR036397">
    <property type="entry name" value="RNaseH_sf"/>
</dbReference>
<proteinExistence type="predicted"/>
<dbReference type="SUPFAM" id="SSF53098">
    <property type="entry name" value="Ribonuclease H-like"/>
    <property type="match status" value="1"/>
</dbReference>